<sequence length="776" mass="86424">MQLSSIKYKTFLVLIFFFACFDHGFSKTTDSIIYAKDSYELPKEQVILHVANGHLEQGTIFFKSYIFSDFYFKGDTRSNVLVVELLDAQSKIIKTQSHKIVDGVVNGNLSLDKKLEPGKYILRAYTNRMKNYPDAYSIQEVLIGEIERDDIKTNNSIVSVVPEGGLLIQGYENRLVIKLNDNNQFENGRIGAVEDSQGSKVADVFKFGDCLATAILKPRKLANYRIALLNGSNHPIPYKVEEGYQLQINSVDSEKIKVKARVTPVLEDKNVKLVATLGGDTYLETQLDFKNGHEIDFRLNKNNLPNGIFNFQIRDNEGNVLTSRPFMLNHGMLNIEANVLSDSDDGRGKIRLQVTDENENPVKTKLSVSINPLAETIEATNSCDQLNIFNVSGDAVHESFGDIKEQRKELFLNDLNVQLLNTNLNSANSSIGSQTSNGLEFNGYAYDLNNSLLRNTAIQVMGISKTENTIIETKTNDQGLLSLQNLDLTGEAELVFRTKGDNTKERLVRVRRVNSPMAPLSFDNSNLPEHETHPGKRTPSKDYLGYVDDKDLIELDEVEVADKKIDKYYSPSNYSLPETSSLSMVKFQDQEKPKPLEQMLSEFVGVNVANIGTFNPSISSLKGLAPLYVVDGFIVAGEGIATLDGQTPLAQVMSLVSPADVYKIEFVFGPDAAMFGSRGTGGAFLISTRNGSENEFINRKEGKLDFKGYEPTINFEDVSKREMRGLNLLYWNPDLETDEKGQAVITLDSPEDVTDINLRAYAITPNGVSGKLVKAF</sequence>
<dbReference type="Gene3D" id="2.170.130.10">
    <property type="entry name" value="TonB-dependent receptor, plug domain"/>
    <property type="match status" value="1"/>
</dbReference>
<dbReference type="RefSeq" id="WP_272649872.1">
    <property type="nucleotide sequence ID" value="NZ_JAZDDG010000001.1"/>
</dbReference>
<dbReference type="PROSITE" id="PS52016">
    <property type="entry name" value="TONB_DEPENDENT_REC_3"/>
    <property type="match status" value="1"/>
</dbReference>
<keyword evidence="1" id="KW-0998">Cell outer membrane</keyword>
<keyword evidence="1" id="KW-1134">Transmembrane beta strand</keyword>
<dbReference type="Proteomes" id="UP001356308">
    <property type="component" value="Unassembled WGS sequence"/>
</dbReference>
<gene>
    <name evidence="4" type="ORF">V1I91_03160</name>
</gene>
<keyword evidence="1" id="KW-0813">Transport</keyword>
<evidence type="ECO:0000259" key="3">
    <source>
        <dbReference type="Pfam" id="PF07715"/>
    </source>
</evidence>
<dbReference type="SUPFAM" id="SSF56935">
    <property type="entry name" value="Porins"/>
    <property type="match status" value="1"/>
</dbReference>
<dbReference type="InterPro" id="IPR039426">
    <property type="entry name" value="TonB-dep_rcpt-like"/>
</dbReference>
<keyword evidence="1" id="KW-0472">Membrane</keyword>
<proteinExistence type="inferred from homology"/>
<protein>
    <submittedName>
        <fullName evidence="4">TonB-dependent receptor plug domain-containing protein</fullName>
    </submittedName>
</protein>
<name>A0ABU7IQ16_9FLAO</name>
<dbReference type="EMBL" id="JAZDDG010000001">
    <property type="protein sequence ID" value="MEE1975052.1"/>
    <property type="molecule type" value="Genomic_DNA"/>
</dbReference>
<comment type="caution">
    <text evidence="4">The sequence shown here is derived from an EMBL/GenBank/DDBJ whole genome shotgun (WGS) entry which is preliminary data.</text>
</comment>
<keyword evidence="4" id="KW-0675">Receptor</keyword>
<comment type="similarity">
    <text evidence="1">Belongs to the TonB-dependent receptor family.</text>
</comment>
<evidence type="ECO:0000256" key="1">
    <source>
        <dbReference type="PROSITE-ProRule" id="PRU01360"/>
    </source>
</evidence>
<keyword evidence="1" id="KW-0812">Transmembrane</keyword>
<evidence type="ECO:0000313" key="5">
    <source>
        <dbReference type="Proteomes" id="UP001356308"/>
    </source>
</evidence>
<dbReference type="InterPro" id="IPR037066">
    <property type="entry name" value="Plug_dom_sf"/>
</dbReference>
<accession>A0ABU7IQ16</accession>
<dbReference type="InterPro" id="IPR012910">
    <property type="entry name" value="Plug_dom"/>
</dbReference>
<evidence type="ECO:0000313" key="4">
    <source>
        <dbReference type="EMBL" id="MEE1975052.1"/>
    </source>
</evidence>
<evidence type="ECO:0000256" key="2">
    <source>
        <dbReference type="SAM" id="MobiDB-lite"/>
    </source>
</evidence>
<reference evidence="4 5" key="1">
    <citation type="submission" date="2024-01" db="EMBL/GenBank/DDBJ databases">
        <title>Maribacter spp. originated from different algae showed divergent polysaccharides utilization ability.</title>
        <authorList>
            <person name="Wang H."/>
            <person name="Wu Y."/>
        </authorList>
    </citation>
    <scope>NUCLEOTIDE SEQUENCE [LARGE SCALE GENOMIC DNA]</scope>
    <source>
        <strain evidence="4 5">PR1</strain>
    </source>
</reference>
<dbReference type="PROSITE" id="PS51257">
    <property type="entry name" value="PROKAR_LIPOPROTEIN"/>
    <property type="match status" value="1"/>
</dbReference>
<dbReference type="Pfam" id="PF07715">
    <property type="entry name" value="Plug"/>
    <property type="match status" value="1"/>
</dbReference>
<comment type="subcellular location">
    <subcellularLocation>
        <location evidence="1">Cell outer membrane</location>
        <topology evidence="1">Multi-pass membrane protein</topology>
    </subcellularLocation>
</comment>
<organism evidence="4 5">
    <name type="scientific">Maribacter cobaltidurans</name>
    <dbReference type="NCBI Taxonomy" id="1178778"/>
    <lineage>
        <taxon>Bacteria</taxon>
        <taxon>Pseudomonadati</taxon>
        <taxon>Bacteroidota</taxon>
        <taxon>Flavobacteriia</taxon>
        <taxon>Flavobacteriales</taxon>
        <taxon>Flavobacteriaceae</taxon>
        <taxon>Maribacter</taxon>
    </lineage>
</organism>
<keyword evidence="5" id="KW-1185">Reference proteome</keyword>
<feature type="region of interest" description="Disordered" evidence="2">
    <location>
        <begin position="518"/>
        <end position="541"/>
    </location>
</feature>
<feature type="domain" description="TonB-dependent receptor plug" evidence="3">
    <location>
        <begin position="580"/>
        <end position="683"/>
    </location>
</feature>